<evidence type="ECO:0000313" key="2">
    <source>
        <dbReference type="EMBL" id="MCH6165978.1"/>
    </source>
</evidence>
<dbReference type="RefSeq" id="WP_241035993.1">
    <property type="nucleotide sequence ID" value="NZ_BAAAJF010000078.1"/>
</dbReference>
<organism evidence="2 3">
    <name type="scientific">Pseudonocardia alaniniphila</name>
    <dbReference type="NCBI Taxonomy" id="75291"/>
    <lineage>
        <taxon>Bacteria</taxon>
        <taxon>Bacillati</taxon>
        <taxon>Actinomycetota</taxon>
        <taxon>Actinomycetes</taxon>
        <taxon>Pseudonocardiales</taxon>
        <taxon>Pseudonocardiaceae</taxon>
        <taxon>Pseudonocardia</taxon>
    </lineage>
</organism>
<dbReference type="PROSITE" id="PS51186">
    <property type="entry name" value="GNAT"/>
    <property type="match status" value="1"/>
</dbReference>
<dbReference type="SUPFAM" id="SSF55729">
    <property type="entry name" value="Acyl-CoA N-acyltransferases (Nat)"/>
    <property type="match status" value="1"/>
</dbReference>
<keyword evidence="3" id="KW-1185">Reference proteome</keyword>
<gene>
    <name evidence="2" type="ORF">MMF94_09810</name>
</gene>
<dbReference type="Proteomes" id="UP001299970">
    <property type="component" value="Unassembled WGS sequence"/>
</dbReference>
<reference evidence="2 3" key="1">
    <citation type="submission" date="2022-03" db="EMBL/GenBank/DDBJ databases">
        <title>Pseudonocardia alaer sp. nov., a novel actinomycete isolated from reed forest soil.</title>
        <authorList>
            <person name="Wang L."/>
        </authorList>
    </citation>
    <scope>NUCLEOTIDE SEQUENCE [LARGE SCALE GENOMIC DNA]</scope>
    <source>
        <strain evidence="2 3">Y-16303</strain>
    </source>
</reference>
<dbReference type="InterPro" id="IPR016181">
    <property type="entry name" value="Acyl_CoA_acyltransferase"/>
</dbReference>
<dbReference type="InterPro" id="IPR000182">
    <property type="entry name" value="GNAT_dom"/>
</dbReference>
<sequence>MDDVLRRIDRFCDEVPRHWAMAADDGPLRLFVRNRAGSGWPFYARPIPGGPPVTAEDIERVRARQRSLRVPEAFEWVADTTPSMADAARDAGLPVTICPLLVLNSDPIAPSLPPGYSARLLGPADGDLQAAAHAVMTVAAAAFKAPPPGPPVGAALAELQADLAAGAIARALVTGPRGPVAAGSVQRVGNVVELVGIGTVAAARGQGLGAAVTALLAGAARDAGAEVVFLAAGDEAATRVYERVGFRRVGECGMAEAA</sequence>
<accession>A0ABS9TBT0</accession>
<evidence type="ECO:0000313" key="3">
    <source>
        <dbReference type="Proteomes" id="UP001299970"/>
    </source>
</evidence>
<protein>
    <submittedName>
        <fullName evidence="2">GNAT family N-acetyltransferase</fullName>
    </submittedName>
</protein>
<comment type="caution">
    <text evidence="2">The sequence shown here is derived from an EMBL/GenBank/DDBJ whole genome shotgun (WGS) entry which is preliminary data.</text>
</comment>
<name>A0ABS9TBT0_9PSEU</name>
<feature type="domain" description="N-acetyltransferase" evidence="1">
    <location>
        <begin position="116"/>
        <end position="258"/>
    </location>
</feature>
<dbReference type="Pfam" id="PF00583">
    <property type="entry name" value="Acetyltransf_1"/>
    <property type="match status" value="1"/>
</dbReference>
<evidence type="ECO:0000259" key="1">
    <source>
        <dbReference type="PROSITE" id="PS51186"/>
    </source>
</evidence>
<dbReference type="EMBL" id="JAKXMK010000007">
    <property type="protein sequence ID" value="MCH6165978.1"/>
    <property type="molecule type" value="Genomic_DNA"/>
</dbReference>
<dbReference type="Gene3D" id="3.40.630.30">
    <property type="match status" value="1"/>
</dbReference>
<proteinExistence type="predicted"/>